<dbReference type="GO" id="GO:0030170">
    <property type="term" value="F:pyridoxal phosphate binding"/>
    <property type="evidence" value="ECO:0007669"/>
    <property type="project" value="TreeGrafter"/>
</dbReference>
<dbReference type="Gene3D" id="3.90.1150.10">
    <property type="entry name" value="Aspartate Aminotransferase, domain 1"/>
    <property type="match status" value="1"/>
</dbReference>
<evidence type="ECO:0000313" key="5">
    <source>
        <dbReference type="EMBL" id="QKW48348.1"/>
    </source>
</evidence>
<reference evidence="5 6" key="1">
    <citation type="submission" date="2020-06" db="EMBL/GenBank/DDBJ databases">
        <title>Genome mining for natural products.</title>
        <authorList>
            <person name="Zhang B."/>
            <person name="Shi J."/>
            <person name="Ge H."/>
        </authorList>
    </citation>
    <scope>NUCLEOTIDE SEQUENCE [LARGE SCALE GENOMIC DNA]</scope>
    <source>
        <strain evidence="5 6">NA00687</strain>
    </source>
</reference>
<evidence type="ECO:0000256" key="1">
    <source>
        <dbReference type="ARBA" id="ARBA00022898"/>
    </source>
</evidence>
<feature type="region of interest" description="Disordered" evidence="4">
    <location>
        <begin position="1"/>
        <end position="20"/>
    </location>
</feature>
<dbReference type="EMBL" id="CP054929">
    <property type="protein sequence ID" value="QKW48348.1"/>
    <property type="molecule type" value="Genomic_DNA"/>
</dbReference>
<dbReference type="PIRSF" id="PIRSF000390">
    <property type="entry name" value="PLP_StrS"/>
    <property type="match status" value="1"/>
</dbReference>
<dbReference type="AlphaFoldDB" id="A0A7H8N2W1"/>
<keyword evidence="6" id="KW-1185">Reference proteome</keyword>
<dbReference type="PANTHER" id="PTHR30244">
    <property type="entry name" value="TRANSAMINASE"/>
    <property type="match status" value="1"/>
</dbReference>
<dbReference type="GO" id="GO:0000271">
    <property type="term" value="P:polysaccharide biosynthetic process"/>
    <property type="evidence" value="ECO:0007669"/>
    <property type="project" value="TreeGrafter"/>
</dbReference>
<keyword evidence="5" id="KW-0032">Aminotransferase</keyword>
<keyword evidence="1 3" id="KW-0663">Pyridoxal phosphate</keyword>
<dbReference type="CDD" id="cd00616">
    <property type="entry name" value="AHBA_syn"/>
    <property type="match status" value="1"/>
</dbReference>
<evidence type="ECO:0000256" key="3">
    <source>
        <dbReference type="RuleBase" id="RU004508"/>
    </source>
</evidence>
<organism evidence="5 6">
    <name type="scientific">Streptomyces buecherae</name>
    <dbReference type="NCBI Taxonomy" id="2763006"/>
    <lineage>
        <taxon>Bacteria</taxon>
        <taxon>Bacillati</taxon>
        <taxon>Actinomycetota</taxon>
        <taxon>Actinomycetes</taxon>
        <taxon>Kitasatosporales</taxon>
        <taxon>Streptomycetaceae</taxon>
        <taxon>Streptomyces</taxon>
    </lineage>
</organism>
<proteinExistence type="inferred from homology"/>
<evidence type="ECO:0000256" key="2">
    <source>
        <dbReference type="ARBA" id="ARBA00037999"/>
    </source>
</evidence>
<dbReference type="PANTHER" id="PTHR30244:SF36">
    <property type="entry name" value="3-OXO-GLUCOSE-6-PHOSPHATE:GLUTAMATE AMINOTRANSFERASE"/>
    <property type="match status" value="1"/>
</dbReference>
<dbReference type="InterPro" id="IPR015422">
    <property type="entry name" value="PyrdxlP-dep_Trfase_small"/>
</dbReference>
<gene>
    <name evidence="5" type="ORF">HUT08_00965</name>
</gene>
<dbReference type="Proteomes" id="UP000509303">
    <property type="component" value="Chromosome"/>
</dbReference>
<dbReference type="Pfam" id="PF01041">
    <property type="entry name" value="DegT_DnrJ_EryC1"/>
    <property type="match status" value="1"/>
</dbReference>
<sequence length="412" mass="42640">MGRRVTESIPGSPGTAAPTGVPFFTQAASFERLWPSVRRQIEDVLDSGVYSNGPKTAELEAALRTYTGARHAIAVGNGTDALVLLLRAAGIGPGDEVVVPAFASAAPAASVALVGARPVFADVDPLTYGIDPASVEKAITARTRAVLPAHVFCQPADLAGVMDVAARHGLLVLEDGARSLGMRWAGVHTGLIGAGGAVSLCPTTTLGALGDAGLVLTGDDALAARVRALRDHGRTAPSAAVSQGTASRRAAAAEVARQGELLGTNAKMDDIQAAVLLGKLAGVEADIARRAELAAAYTRHLRGAPGVRRLPEVVRGSRARVDPVFSVYAIEVDDRDGLVDHLARAGISTEAYPRPSHLQPCFADLGHREGDFPNAEEAAEHVLALPLYPDLTLRQVVDVCAAVRSFAPEGAL</sequence>
<name>A0A7H8N2W1_9ACTN</name>
<keyword evidence="5" id="KW-0808">Transferase</keyword>
<dbReference type="RefSeq" id="WP_176160045.1">
    <property type="nucleotide sequence ID" value="NZ_CP054929.1"/>
</dbReference>
<dbReference type="GO" id="GO:0008483">
    <property type="term" value="F:transaminase activity"/>
    <property type="evidence" value="ECO:0007669"/>
    <property type="project" value="UniProtKB-KW"/>
</dbReference>
<evidence type="ECO:0000256" key="4">
    <source>
        <dbReference type="SAM" id="MobiDB-lite"/>
    </source>
</evidence>
<dbReference type="InterPro" id="IPR015424">
    <property type="entry name" value="PyrdxlP-dep_Trfase"/>
</dbReference>
<accession>A0A7H8N2W1</accession>
<dbReference type="InterPro" id="IPR000653">
    <property type="entry name" value="DegT/StrS_aminotransferase"/>
</dbReference>
<dbReference type="Gene3D" id="3.40.640.10">
    <property type="entry name" value="Type I PLP-dependent aspartate aminotransferase-like (Major domain)"/>
    <property type="match status" value="1"/>
</dbReference>
<comment type="similarity">
    <text evidence="2 3">Belongs to the DegT/DnrJ/EryC1 family.</text>
</comment>
<dbReference type="SUPFAM" id="SSF53383">
    <property type="entry name" value="PLP-dependent transferases"/>
    <property type="match status" value="1"/>
</dbReference>
<dbReference type="InterPro" id="IPR015421">
    <property type="entry name" value="PyrdxlP-dep_Trfase_major"/>
</dbReference>
<evidence type="ECO:0000313" key="6">
    <source>
        <dbReference type="Proteomes" id="UP000509303"/>
    </source>
</evidence>
<protein>
    <submittedName>
        <fullName evidence="5">DegT/DnrJ/EryC1/StrS family aminotransferase</fullName>
    </submittedName>
</protein>